<keyword evidence="2" id="KW-1185">Reference proteome</keyword>
<sequence length="170" mass="20058">MGVHDYICFIQKNDQCLYFFDKNDLVDEEEIYNDDDNDKDRECGKSTAIIVKVPSNITYEEINKMKLKEFANFDKIVGHYSWDDWNFTNIPGDSYRNMLMDSEGSGIWKDSTHFDGYYVTFDPFAYDVFVLCKYDPKAVPYAYYKLILENRNIEETATDKNILFNIISNN</sequence>
<gene>
    <name evidence="1" type="ORF">ORPV_480</name>
</gene>
<accession>A0A2I2L4D4</accession>
<dbReference type="Proteomes" id="UP000236316">
    <property type="component" value="Segment"/>
</dbReference>
<evidence type="ECO:0000313" key="2">
    <source>
        <dbReference type="Proteomes" id="UP000236316"/>
    </source>
</evidence>
<dbReference type="EMBL" id="LT906555">
    <property type="protein sequence ID" value="SNW62384.1"/>
    <property type="molecule type" value="Genomic_DNA"/>
</dbReference>
<protein>
    <submittedName>
        <fullName evidence="1">Uncharacterized protein</fullName>
    </submittedName>
</protein>
<organism evidence="1">
    <name type="scientific">Orpheovirus IHUMI-LCC2</name>
    <dbReference type="NCBI Taxonomy" id="2023057"/>
    <lineage>
        <taxon>Viruses</taxon>
        <taxon>Varidnaviria</taxon>
        <taxon>Bamfordvirae</taxon>
        <taxon>Nucleocytoviricota</taxon>
        <taxon>Megaviricetes</taxon>
        <taxon>Pimascovirales</taxon>
        <taxon>Ocovirineae</taxon>
        <taxon>Orpheoviridae</taxon>
        <taxon>Alphaorpheovirus</taxon>
        <taxon>Alphaorpheovirus massiliense</taxon>
    </lineage>
</organism>
<dbReference type="RefSeq" id="YP_009448686.1">
    <property type="nucleotide sequence ID" value="NC_036594.1"/>
</dbReference>
<evidence type="ECO:0000313" key="1">
    <source>
        <dbReference type="EMBL" id="SNW62384.1"/>
    </source>
</evidence>
<name>A0A2I2L4D4_9VIRU</name>
<dbReference type="KEGG" id="vg:35382272"/>
<reference evidence="1" key="1">
    <citation type="submission" date="2017-08" db="EMBL/GenBank/DDBJ databases">
        <authorList>
            <consortium name="Urmite Genomes"/>
        </authorList>
    </citation>
    <scope>NUCLEOTIDE SEQUENCE [LARGE SCALE GENOMIC DNA]</scope>
    <source>
        <strain evidence="1">IHUMI-LCC2</strain>
    </source>
</reference>
<proteinExistence type="predicted"/>
<dbReference type="GeneID" id="35382272"/>